<accession>A0A2A7FNY6</accession>
<dbReference type="AlphaFoldDB" id="A0A2A7FNY6"/>
<dbReference type="Proteomes" id="UP000223777">
    <property type="component" value="Unassembled WGS sequence"/>
</dbReference>
<reference evidence="1 2" key="1">
    <citation type="submission" date="2017-09" db="EMBL/GenBank/DDBJ databases">
        <title>Large-scale bioinformatics analysis of Bacillus genomes uncovers conserved roles of natural products in bacterial physiology.</title>
        <authorList>
            <consortium name="Agbiome Team Llc"/>
            <person name="Bleich R.M."/>
            <person name="Grubbs K.J."/>
            <person name="Santa Maria K.C."/>
            <person name="Allen S.E."/>
            <person name="Farag S."/>
            <person name="Shank E.A."/>
            <person name="Bowers A."/>
        </authorList>
    </citation>
    <scope>NUCLEOTIDE SEQUENCE [LARGE SCALE GENOMIC DNA]</scope>
    <source>
        <strain evidence="1 2">AFS050027</strain>
    </source>
</reference>
<evidence type="ECO:0000313" key="1">
    <source>
        <dbReference type="EMBL" id="PGO29141.1"/>
    </source>
</evidence>
<dbReference type="RefSeq" id="WP_097883441.1">
    <property type="nucleotide sequence ID" value="NZ_NUIL01000015.1"/>
</dbReference>
<gene>
    <name evidence="1" type="ORF">CN984_11865</name>
</gene>
<name>A0A2A7FNY6_BACCE</name>
<proteinExistence type="predicted"/>
<protein>
    <submittedName>
        <fullName evidence="1">Uncharacterized protein</fullName>
    </submittedName>
</protein>
<sequence>MKKRSVIYLAKKAEDKKYKGLKEGQARVTGNTRIRHSYLEGSIVNVEEVDGDYILCSRLKQRNKDYKHTQWIHKNDLVIR</sequence>
<evidence type="ECO:0000313" key="2">
    <source>
        <dbReference type="Proteomes" id="UP000223777"/>
    </source>
</evidence>
<dbReference type="EMBL" id="NUIL01000015">
    <property type="protein sequence ID" value="PGO29141.1"/>
    <property type="molecule type" value="Genomic_DNA"/>
</dbReference>
<comment type="caution">
    <text evidence="1">The sequence shown here is derived from an EMBL/GenBank/DDBJ whole genome shotgun (WGS) entry which is preliminary data.</text>
</comment>
<organism evidence="1 2">
    <name type="scientific">Bacillus cereus</name>
    <dbReference type="NCBI Taxonomy" id="1396"/>
    <lineage>
        <taxon>Bacteria</taxon>
        <taxon>Bacillati</taxon>
        <taxon>Bacillota</taxon>
        <taxon>Bacilli</taxon>
        <taxon>Bacillales</taxon>
        <taxon>Bacillaceae</taxon>
        <taxon>Bacillus</taxon>
        <taxon>Bacillus cereus group</taxon>
    </lineage>
</organism>